<dbReference type="WBParaSite" id="JU765_v2.g9823.t1">
    <property type="protein sequence ID" value="JU765_v2.g9823.t1"/>
    <property type="gene ID" value="JU765_v2.g9823"/>
</dbReference>
<name>A0AC34RSR7_9BILA</name>
<accession>A0AC34RSR7</accession>
<dbReference type="Proteomes" id="UP000887576">
    <property type="component" value="Unplaced"/>
</dbReference>
<proteinExistence type="predicted"/>
<sequence>MSADMALELKDKNVTVVSLWPGVVKTELANKYMAEKTIKATKHQDVPEEVQEKMFEKGESTEYPGIAIVALASDPNVIKLTGRCLTTADLGDKYGFTDIDGRMIVSMRSLKFVLSAGVVKIPFAETIAAWIPRFIKIPGWLIAATISRL</sequence>
<reference evidence="2" key="1">
    <citation type="submission" date="2022-11" db="UniProtKB">
        <authorList>
            <consortium name="WormBaseParasite"/>
        </authorList>
    </citation>
    <scope>IDENTIFICATION</scope>
</reference>
<evidence type="ECO:0000313" key="1">
    <source>
        <dbReference type="Proteomes" id="UP000887576"/>
    </source>
</evidence>
<protein>
    <submittedName>
        <fullName evidence="2">Uncharacterized protein</fullName>
    </submittedName>
</protein>
<evidence type="ECO:0000313" key="2">
    <source>
        <dbReference type="WBParaSite" id="JU765_v2.g9823.t1"/>
    </source>
</evidence>
<organism evidence="1 2">
    <name type="scientific">Panagrolaimus sp. JU765</name>
    <dbReference type="NCBI Taxonomy" id="591449"/>
    <lineage>
        <taxon>Eukaryota</taxon>
        <taxon>Metazoa</taxon>
        <taxon>Ecdysozoa</taxon>
        <taxon>Nematoda</taxon>
        <taxon>Chromadorea</taxon>
        <taxon>Rhabditida</taxon>
        <taxon>Tylenchina</taxon>
        <taxon>Panagrolaimomorpha</taxon>
        <taxon>Panagrolaimoidea</taxon>
        <taxon>Panagrolaimidae</taxon>
        <taxon>Panagrolaimus</taxon>
    </lineage>
</organism>